<feature type="region of interest" description="Disordered" evidence="1">
    <location>
        <begin position="77"/>
        <end position="116"/>
    </location>
</feature>
<sequence length="116" mass="13492">MKDPRVTQEVEAVKPIVNAQMTLADRQHTALLQRRNEQIQRLTEQTEEVNRLFHHLESLMNRRNERIRQYMREDAARMANERIQPPTPASTPIDQPLYVNTDFGNKSGSVADPNNN</sequence>
<protein>
    <submittedName>
        <fullName evidence="2">Uncharacterized protein</fullName>
    </submittedName>
</protein>
<evidence type="ECO:0000313" key="2">
    <source>
        <dbReference type="EMBL" id="EGT47557.1"/>
    </source>
</evidence>
<accession>G0MY84</accession>
<organism evidence="3">
    <name type="scientific">Caenorhabditis brenneri</name>
    <name type="common">Nematode worm</name>
    <dbReference type="NCBI Taxonomy" id="135651"/>
    <lineage>
        <taxon>Eukaryota</taxon>
        <taxon>Metazoa</taxon>
        <taxon>Ecdysozoa</taxon>
        <taxon>Nematoda</taxon>
        <taxon>Chromadorea</taxon>
        <taxon>Rhabditida</taxon>
        <taxon>Rhabditina</taxon>
        <taxon>Rhabditomorpha</taxon>
        <taxon>Rhabditoidea</taxon>
        <taxon>Rhabditidae</taxon>
        <taxon>Peloderinae</taxon>
        <taxon>Caenorhabditis</taxon>
    </lineage>
</organism>
<dbReference type="EMBL" id="GL379820">
    <property type="protein sequence ID" value="EGT47557.1"/>
    <property type="molecule type" value="Genomic_DNA"/>
</dbReference>
<dbReference type="HOGENOM" id="CLU_2099013_0_0_1"/>
<dbReference type="AlphaFoldDB" id="G0MY84"/>
<dbReference type="InParanoid" id="G0MY84"/>
<proteinExistence type="predicted"/>
<reference evidence="3" key="1">
    <citation type="submission" date="2011-07" db="EMBL/GenBank/DDBJ databases">
        <authorList>
            <consortium name="Caenorhabditis brenneri Sequencing and Analysis Consortium"/>
            <person name="Wilson R.K."/>
        </authorList>
    </citation>
    <scope>NUCLEOTIDE SEQUENCE [LARGE SCALE GENOMIC DNA]</scope>
    <source>
        <strain evidence="3">PB2801</strain>
    </source>
</reference>
<evidence type="ECO:0000313" key="3">
    <source>
        <dbReference type="Proteomes" id="UP000008068"/>
    </source>
</evidence>
<feature type="compositionally biased region" description="Polar residues" evidence="1">
    <location>
        <begin position="102"/>
        <end position="116"/>
    </location>
</feature>
<dbReference type="Proteomes" id="UP000008068">
    <property type="component" value="Unassembled WGS sequence"/>
</dbReference>
<keyword evidence="3" id="KW-1185">Reference proteome</keyword>
<name>G0MY84_CAEBE</name>
<gene>
    <name evidence="2" type="ORF">CAEBREN_09451</name>
</gene>
<evidence type="ECO:0000256" key="1">
    <source>
        <dbReference type="SAM" id="MobiDB-lite"/>
    </source>
</evidence>